<sequence length="535" mass="60175">MKTAAIIVILVALNVATATHKSGCRDLSSTCSKYSKTNCRSSKFNKYCKKYCGLCSSECRDYRRYCYKVPKSSCIKSVYKKRCPKHCDECPKPTKSMTTRTVTTTREECRDQNKFCPWVPKDSCKRSIHLKKCPKHCGFCSELTTPMNTKSTTTTTFFTKASTRYTTRSTTPTKKAKTTRRFTRKPRTTRKPTKTKLPTKTATPTSKQTTHRKTTTKPTAKISTTRTLHTTKTLTTQRTTFQTTTNTITTKDKFTNLPTTHHLSTAATTRKTTSAPKTDKTNSPPPKGSCGYSQVPQSRIIGGKDAKPHSWPWQVGIYRNGKYACGGTLINSRWIVTAAHCVYRRPVRIFTAKLGDHNRDIDEGEQTIQVSNYIVNENYQNTRLNNDLALVQLEKPVIFGRTVQPICLPEQGERTDVGKKCYVTGWGKTSNPGMVNNILQQLPMTVQNKTRCSTMNSKYAPLTDQMLCAANTEVVENQSVCHGDSGSPFVCQESNGSWTLHGSVSWGSPQCDIKDAFTVFARISEFRNWIDQNMK</sequence>
<evidence type="ECO:0000256" key="8">
    <source>
        <dbReference type="SAM" id="MobiDB-lite"/>
    </source>
</evidence>
<evidence type="ECO:0000259" key="11">
    <source>
        <dbReference type="PROSITE" id="PS51670"/>
    </source>
</evidence>
<name>A0A7M6DLM5_9CNID</name>
<feature type="region of interest" description="Disordered" evidence="8">
    <location>
        <begin position="168"/>
        <end position="223"/>
    </location>
</feature>
<evidence type="ECO:0000256" key="1">
    <source>
        <dbReference type="ARBA" id="ARBA00022670"/>
    </source>
</evidence>
<keyword evidence="2 9" id="KW-0732">Signal</keyword>
<dbReference type="InterPro" id="IPR009003">
    <property type="entry name" value="Peptidase_S1_PA"/>
</dbReference>
<dbReference type="CDD" id="cd00190">
    <property type="entry name" value="Tryp_SPc"/>
    <property type="match status" value="1"/>
</dbReference>
<dbReference type="SMART" id="SM00020">
    <property type="entry name" value="Tryp_SPc"/>
    <property type="match status" value="1"/>
</dbReference>
<keyword evidence="1 7" id="KW-0645">Protease</keyword>
<dbReference type="GO" id="GO:0004252">
    <property type="term" value="F:serine-type endopeptidase activity"/>
    <property type="evidence" value="ECO:0007669"/>
    <property type="project" value="InterPro"/>
</dbReference>
<feature type="compositionally biased region" description="Low complexity" evidence="8">
    <location>
        <begin position="264"/>
        <end position="276"/>
    </location>
</feature>
<dbReference type="InterPro" id="IPR003582">
    <property type="entry name" value="ShKT_dom"/>
</dbReference>
<dbReference type="InterPro" id="IPR001254">
    <property type="entry name" value="Trypsin_dom"/>
</dbReference>
<evidence type="ECO:0000256" key="9">
    <source>
        <dbReference type="SAM" id="SignalP"/>
    </source>
</evidence>
<dbReference type="Gene3D" id="2.40.10.10">
    <property type="entry name" value="Trypsin-like serine proteases"/>
    <property type="match status" value="1"/>
</dbReference>
<keyword evidence="13" id="KW-1185">Reference proteome</keyword>
<dbReference type="RefSeq" id="XP_066917924.1">
    <property type="nucleotide sequence ID" value="XM_067061823.1"/>
</dbReference>
<organism evidence="12 13">
    <name type="scientific">Clytia hemisphaerica</name>
    <dbReference type="NCBI Taxonomy" id="252671"/>
    <lineage>
        <taxon>Eukaryota</taxon>
        <taxon>Metazoa</taxon>
        <taxon>Cnidaria</taxon>
        <taxon>Hydrozoa</taxon>
        <taxon>Hydroidolina</taxon>
        <taxon>Leptothecata</taxon>
        <taxon>Obeliida</taxon>
        <taxon>Clytiidae</taxon>
        <taxon>Clytia</taxon>
    </lineage>
</organism>
<dbReference type="GeneID" id="136805244"/>
<dbReference type="PRINTS" id="PR00722">
    <property type="entry name" value="CHYMOTRYPSIN"/>
</dbReference>
<dbReference type="Proteomes" id="UP000594262">
    <property type="component" value="Unplaced"/>
</dbReference>
<feature type="compositionally biased region" description="Low complexity" evidence="8">
    <location>
        <begin position="195"/>
        <end position="208"/>
    </location>
</feature>
<dbReference type="AlphaFoldDB" id="A0A7M6DLM5"/>
<dbReference type="GO" id="GO:0006508">
    <property type="term" value="P:proteolysis"/>
    <property type="evidence" value="ECO:0007669"/>
    <property type="project" value="UniProtKB-KW"/>
</dbReference>
<dbReference type="PROSITE" id="PS00134">
    <property type="entry name" value="TRYPSIN_HIS"/>
    <property type="match status" value="1"/>
</dbReference>
<keyword evidence="3 7" id="KW-0378">Hydrolase</keyword>
<dbReference type="InterPro" id="IPR043504">
    <property type="entry name" value="Peptidase_S1_PA_chymotrypsin"/>
</dbReference>
<evidence type="ECO:0000313" key="12">
    <source>
        <dbReference type="EnsemblMetazoa" id="CLYHEMP015152.6"/>
    </source>
</evidence>
<evidence type="ECO:0000256" key="7">
    <source>
        <dbReference type="RuleBase" id="RU363034"/>
    </source>
</evidence>
<evidence type="ECO:0000256" key="3">
    <source>
        <dbReference type="ARBA" id="ARBA00022801"/>
    </source>
</evidence>
<feature type="domain" description="ShKT" evidence="11">
    <location>
        <begin position="24"/>
        <end position="55"/>
    </location>
</feature>
<dbReference type="InterPro" id="IPR033116">
    <property type="entry name" value="TRYPSIN_SER"/>
</dbReference>
<dbReference type="InterPro" id="IPR001314">
    <property type="entry name" value="Peptidase_S1A"/>
</dbReference>
<feature type="disulfide bond" evidence="6">
    <location>
        <begin position="39"/>
        <end position="52"/>
    </location>
</feature>
<keyword evidence="5 6" id="KW-1015">Disulfide bond</keyword>
<proteinExistence type="predicted"/>
<evidence type="ECO:0000256" key="4">
    <source>
        <dbReference type="ARBA" id="ARBA00022825"/>
    </source>
</evidence>
<dbReference type="EnsemblMetazoa" id="CLYHEMT015152.6">
    <property type="protein sequence ID" value="CLYHEMP015152.6"/>
    <property type="gene ID" value="CLYHEMG015152"/>
</dbReference>
<dbReference type="Pfam" id="PF01549">
    <property type="entry name" value="ShK"/>
    <property type="match status" value="2"/>
</dbReference>
<dbReference type="Pfam" id="PF00089">
    <property type="entry name" value="Trypsin"/>
    <property type="match status" value="1"/>
</dbReference>
<evidence type="ECO:0000256" key="6">
    <source>
        <dbReference type="PROSITE-ProRule" id="PRU01005"/>
    </source>
</evidence>
<comment type="caution">
    <text evidence="6">Lacks conserved residue(s) required for the propagation of feature annotation.</text>
</comment>
<feature type="compositionally biased region" description="Basic residues" evidence="8">
    <location>
        <begin position="174"/>
        <end position="194"/>
    </location>
</feature>
<evidence type="ECO:0000256" key="2">
    <source>
        <dbReference type="ARBA" id="ARBA00022729"/>
    </source>
</evidence>
<accession>A0A7M6DLM5</accession>
<reference evidence="12" key="1">
    <citation type="submission" date="2021-01" db="UniProtKB">
        <authorList>
            <consortium name="EnsemblMetazoa"/>
        </authorList>
    </citation>
    <scope>IDENTIFICATION</scope>
</reference>
<protein>
    <submittedName>
        <fullName evidence="12">Uncharacterized protein</fullName>
    </submittedName>
</protein>
<feature type="domain" description="Peptidase S1" evidence="10">
    <location>
        <begin position="300"/>
        <end position="535"/>
    </location>
</feature>
<dbReference type="PROSITE" id="PS00135">
    <property type="entry name" value="TRYPSIN_SER"/>
    <property type="match status" value="1"/>
</dbReference>
<dbReference type="FunFam" id="2.40.10.10:FF:000120">
    <property type="entry name" value="Putative serine protease"/>
    <property type="match status" value="1"/>
</dbReference>
<keyword evidence="4 7" id="KW-0720">Serine protease</keyword>
<evidence type="ECO:0000256" key="5">
    <source>
        <dbReference type="ARBA" id="ARBA00023157"/>
    </source>
</evidence>
<dbReference type="PROSITE" id="PS50240">
    <property type="entry name" value="TRYPSIN_DOM"/>
    <property type="match status" value="1"/>
</dbReference>
<dbReference type="OrthoDB" id="6486968at2759"/>
<dbReference type="SUPFAM" id="SSF50494">
    <property type="entry name" value="Trypsin-like serine proteases"/>
    <property type="match status" value="1"/>
</dbReference>
<feature type="signal peptide" evidence="9">
    <location>
        <begin position="1"/>
        <end position="18"/>
    </location>
</feature>
<feature type="region of interest" description="Disordered" evidence="8">
    <location>
        <begin position="258"/>
        <end position="296"/>
    </location>
</feature>
<dbReference type="PROSITE" id="PS51670">
    <property type="entry name" value="SHKT"/>
    <property type="match status" value="1"/>
</dbReference>
<evidence type="ECO:0000259" key="10">
    <source>
        <dbReference type="PROSITE" id="PS50240"/>
    </source>
</evidence>
<dbReference type="SMART" id="SM00254">
    <property type="entry name" value="ShKT"/>
    <property type="match status" value="3"/>
</dbReference>
<evidence type="ECO:0000313" key="13">
    <source>
        <dbReference type="Proteomes" id="UP000594262"/>
    </source>
</evidence>
<feature type="chain" id="PRO_5029900746" evidence="9">
    <location>
        <begin position="19"/>
        <end position="535"/>
    </location>
</feature>
<dbReference type="PANTHER" id="PTHR24250">
    <property type="entry name" value="CHYMOTRYPSIN-RELATED"/>
    <property type="match status" value="1"/>
</dbReference>
<dbReference type="InterPro" id="IPR018114">
    <property type="entry name" value="TRYPSIN_HIS"/>
</dbReference>